<evidence type="ECO:0000313" key="2">
    <source>
        <dbReference type="Proteomes" id="UP000230093"/>
    </source>
</evidence>
<dbReference type="EMBL" id="PEZT01000009">
    <property type="protein sequence ID" value="PIS09432.1"/>
    <property type="molecule type" value="Genomic_DNA"/>
</dbReference>
<accession>A0A2H0W9V1</accession>
<dbReference type="AlphaFoldDB" id="A0A2H0W9V1"/>
<sequence length="88" mass="10083">MERTMNREVVGLDLGLGENQLRLESLGLDNGSWGVVLGLLELWRGNPKSCDFRTTEMLVELERGKPKKERNEWMIEVYSLAIEIFKSG</sequence>
<proteinExistence type="predicted"/>
<reference evidence="2" key="1">
    <citation type="submission" date="2017-09" db="EMBL/GenBank/DDBJ databases">
        <title>Depth-based differentiation of microbial function through sediment-hosted aquifers and enrichment of novel symbionts in the deep terrestrial subsurface.</title>
        <authorList>
            <person name="Probst A.J."/>
            <person name="Ladd B."/>
            <person name="Jarett J.K."/>
            <person name="Geller-Mcgrath D.E."/>
            <person name="Sieber C.M.K."/>
            <person name="Emerson J.B."/>
            <person name="Anantharaman K."/>
            <person name="Thomas B.C."/>
            <person name="Malmstrom R."/>
            <person name="Stieglmeier M."/>
            <person name="Klingl A."/>
            <person name="Woyke T."/>
            <person name="Ryan C.M."/>
            <person name="Banfield J.F."/>
        </authorList>
    </citation>
    <scope>NUCLEOTIDE SEQUENCE [LARGE SCALE GENOMIC DNA]</scope>
</reference>
<dbReference type="Proteomes" id="UP000230093">
    <property type="component" value="Unassembled WGS sequence"/>
</dbReference>
<protein>
    <submittedName>
        <fullName evidence="1">Uncharacterized protein</fullName>
    </submittedName>
</protein>
<name>A0A2H0W9V1_9BACT</name>
<evidence type="ECO:0000313" key="1">
    <source>
        <dbReference type="EMBL" id="PIS09432.1"/>
    </source>
</evidence>
<comment type="caution">
    <text evidence="1">The sequence shown here is derived from an EMBL/GenBank/DDBJ whole genome shotgun (WGS) entry which is preliminary data.</text>
</comment>
<organism evidence="1 2">
    <name type="scientific">Candidatus Beckwithbacteria bacterium CG10_big_fil_rev_8_21_14_0_10_34_10</name>
    <dbReference type="NCBI Taxonomy" id="1974495"/>
    <lineage>
        <taxon>Bacteria</taxon>
        <taxon>Candidatus Beckwithiibacteriota</taxon>
    </lineage>
</organism>
<gene>
    <name evidence="1" type="ORF">COT75_01380</name>
</gene>